<evidence type="ECO:0000256" key="1">
    <source>
        <dbReference type="SAM" id="Coils"/>
    </source>
</evidence>
<dbReference type="Proteomes" id="UP000735302">
    <property type="component" value="Unassembled WGS sequence"/>
</dbReference>
<feature type="coiled-coil region" evidence="1">
    <location>
        <begin position="38"/>
        <end position="65"/>
    </location>
</feature>
<protein>
    <submittedName>
        <fullName evidence="2">Uncharacterized protein</fullName>
    </submittedName>
</protein>
<keyword evidence="1" id="KW-0175">Coiled coil</keyword>
<dbReference type="AlphaFoldDB" id="A0AAV3ZV75"/>
<name>A0AAV3ZV75_9GAST</name>
<sequence length="184" mass="19954">MMMMNVILIKSCSSGILPRPHREPLTSYTSAIDSGLDVNQLRSTINLLNTKLDSLESKIDAKAQSKPNLYPHLHTNIPVSSYAGPLLQPSNEVDGVDDLSSLSGLSDLSDLSDDIENDALDDEIDAIIKRSSARDIELKSNSSAVKSSIYKTGCKKKGRVEFDLSDLDLSDVEAAEVDSDSLDL</sequence>
<organism evidence="2 3">
    <name type="scientific">Plakobranchus ocellatus</name>
    <dbReference type="NCBI Taxonomy" id="259542"/>
    <lineage>
        <taxon>Eukaryota</taxon>
        <taxon>Metazoa</taxon>
        <taxon>Spiralia</taxon>
        <taxon>Lophotrochozoa</taxon>
        <taxon>Mollusca</taxon>
        <taxon>Gastropoda</taxon>
        <taxon>Heterobranchia</taxon>
        <taxon>Euthyneura</taxon>
        <taxon>Panpulmonata</taxon>
        <taxon>Sacoglossa</taxon>
        <taxon>Placobranchoidea</taxon>
        <taxon>Plakobranchidae</taxon>
        <taxon>Plakobranchus</taxon>
    </lineage>
</organism>
<reference evidence="2 3" key="1">
    <citation type="journal article" date="2021" name="Elife">
        <title>Chloroplast acquisition without the gene transfer in kleptoplastic sea slugs, Plakobranchus ocellatus.</title>
        <authorList>
            <person name="Maeda T."/>
            <person name="Takahashi S."/>
            <person name="Yoshida T."/>
            <person name="Shimamura S."/>
            <person name="Takaki Y."/>
            <person name="Nagai Y."/>
            <person name="Toyoda A."/>
            <person name="Suzuki Y."/>
            <person name="Arimoto A."/>
            <person name="Ishii H."/>
            <person name="Satoh N."/>
            <person name="Nishiyama T."/>
            <person name="Hasebe M."/>
            <person name="Maruyama T."/>
            <person name="Minagawa J."/>
            <person name="Obokata J."/>
            <person name="Shigenobu S."/>
        </authorList>
    </citation>
    <scope>NUCLEOTIDE SEQUENCE [LARGE SCALE GENOMIC DNA]</scope>
</reference>
<gene>
    <name evidence="2" type="ORF">PoB_002502000</name>
</gene>
<dbReference type="EMBL" id="BLXT01002860">
    <property type="protein sequence ID" value="GFN98514.1"/>
    <property type="molecule type" value="Genomic_DNA"/>
</dbReference>
<accession>A0AAV3ZV75</accession>
<evidence type="ECO:0000313" key="2">
    <source>
        <dbReference type="EMBL" id="GFN98514.1"/>
    </source>
</evidence>
<keyword evidence="3" id="KW-1185">Reference proteome</keyword>
<proteinExistence type="predicted"/>
<comment type="caution">
    <text evidence="2">The sequence shown here is derived from an EMBL/GenBank/DDBJ whole genome shotgun (WGS) entry which is preliminary data.</text>
</comment>
<evidence type="ECO:0000313" key="3">
    <source>
        <dbReference type="Proteomes" id="UP000735302"/>
    </source>
</evidence>